<dbReference type="GO" id="GO:0005737">
    <property type="term" value="C:cytoplasm"/>
    <property type="evidence" value="ECO:0007669"/>
    <property type="project" value="UniProtKB-SubCell"/>
</dbReference>
<dbReference type="GO" id="GO:0008676">
    <property type="term" value="F:3-deoxy-8-phosphooctulonate synthase activity"/>
    <property type="evidence" value="ECO:0007669"/>
    <property type="project" value="UniProtKB-UniRule"/>
</dbReference>
<evidence type="ECO:0000256" key="3">
    <source>
        <dbReference type="ARBA" id="ARBA00004845"/>
    </source>
</evidence>
<evidence type="ECO:0000256" key="7">
    <source>
        <dbReference type="ARBA" id="ARBA00049112"/>
    </source>
</evidence>
<evidence type="ECO:0000256" key="1">
    <source>
        <dbReference type="ARBA" id="ARBA00004496"/>
    </source>
</evidence>
<dbReference type="Pfam" id="PF00793">
    <property type="entry name" value="DAHP_synth_1"/>
    <property type="match status" value="1"/>
</dbReference>
<feature type="domain" description="DAHP synthetase I/KDSA" evidence="9">
    <location>
        <begin position="10"/>
        <end position="273"/>
    </location>
</feature>
<evidence type="ECO:0000313" key="11">
    <source>
        <dbReference type="Proteomes" id="UP000178082"/>
    </source>
</evidence>
<dbReference type="EC" id="2.5.1.55" evidence="8"/>
<comment type="catalytic activity">
    <reaction evidence="7 8">
        <text>D-arabinose 5-phosphate + phosphoenolpyruvate + H2O = 3-deoxy-alpha-D-manno-2-octulosonate-8-phosphate + phosphate</text>
        <dbReference type="Rhea" id="RHEA:14053"/>
        <dbReference type="ChEBI" id="CHEBI:15377"/>
        <dbReference type="ChEBI" id="CHEBI:43474"/>
        <dbReference type="ChEBI" id="CHEBI:57693"/>
        <dbReference type="ChEBI" id="CHEBI:58702"/>
        <dbReference type="ChEBI" id="CHEBI:85985"/>
        <dbReference type="EC" id="2.5.1.55"/>
    </reaction>
</comment>
<dbReference type="PANTHER" id="PTHR21057">
    <property type="entry name" value="PHOSPHO-2-DEHYDRO-3-DEOXYHEPTONATE ALDOLASE"/>
    <property type="match status" value="1"/>
</dbReference>
<evidence type="ECO:0000256" key="6">
    <source>
        <dbReference type="ARBA" id="ARBA00022679"/>
    </source>
</evidence>
<dbReference type="GO" id="GO:0019294">
    <property type="term" value="P:keto-3-deoxy-D-manno-octulosonic acid biosynthetic process"/>
    <property type="evidence" value="ECO:0007669"/>
    <property type="project" value="UniProtKB-UniRule"/>
</dbReference>
<keyword evidence="5 8" id="KW-0963">Cytoplasm</keyword>
<dbReference type="UniPathway" id="UPA00357">
    <property type="reaction ID" value="UER00474"/>
</dbReference>
<protein>
    <recommendedName>
        <fullName evidence="8">2-dehydro-3-deoxyphosphooctonate aldolase</fullName>
        <ecNumber evidence="8">2.5.1.55</ecNumber>
    </recommendedName>
    <alternativeName>
        <fullName evidence="8">3-deoxy-D-manno-octulosonic acid 8-phosphate synthase</fullName>
    </alternativeName>
    <alternativeName>
        <fullName evidence="8">KDO-8-phosphate synthase</fullName>
        <shortName evidence="8">KDO 8-P synthase</shortName>
        <shortName evidence="8">KDOPS</shortName>
    </alternativeName>
    <alternativeName>
        <fullName evidence="8">Phospho-2-dehydro-3-deoxyoctonate aldolase</fullName>
    </alternativeName>
</protein>
<reference evidence="10 11" key="1">
    <citation type="journal article" date="2016" name="Nat. Commun.">
        <title>Thousands of microbial genomes shed light on interconnected biogeochemical processes in an aquifer system.</title>
        <authorList>
            <person name="Anantharaman K."/>
            <person name="Brown C.T."/>
            <person name="Hug L.A."/>
            <person name="Sharon I."/>
            <person name="Castelle C.J."/>
            <person name="Probst A.J."/>
            <person name="Thomas B.C."/>
            <person name="Singh A."/>
            <person name="Wilkins M.J."/>
            <person name="Karaoz U."/>
            <person name="Brodie E.L."/>
            <person name="Williams K.H."/>
            <person name="Hubbard S.S."/>
            <person name="Banfield J.F."/>
        </authorList>
    </citation>
    <scope>NUCLEOTIDE SEQUENCE [LARGE SCALE GENOMIC DNA]</scope>
</reference>
<keyword evidence="6 8" id="KW-0808">Transferase</keyword>
<organism evidence="10 11">
    <name type="scientific">Candidatus Schekmanbacteria bacterium RIFCSPLOWO2_12_FULL_38_15</name>
    <dbReference type="NCBI Taxonomy" id="1817883"/>
    <lineage>
        <taxon>Bacteria</taxon>
        <taxon>Candidatus Schekmaniibacteriota</taxon>
    </lineage>
</organism>
<evidence type="ECO:0000256" key="2">
    <source>
        <dbReference type="ARBA" id="ARBA00004756"/>
    </source>
</evidence>
<dbReference type="SUPFAM" id="SSF51569">
    <property type="entry name" value="Aldolase"/>
    <property type="match status" value="1"/>
</dbReference>
<dbReference type="AlphaFoldDB" id="A0A1F7SHQ5"/>
<evidence type="ECO:0000256" key="5">
    <source>
        <dbReference type="ARBA" id="ARBA00022490"/>
    </source>
</evidence>
<proteinExistence type="inferred from homology"/>
<dbReference type="EMBL" id="MGDI01000025">
    <property type="protein sequence ID" value="OGL53330.1"/>
    <property type="molecule type" value="Genomic_DNA"/>
</dbReference>
<dbReference type="InterPro" id="IPR006218">
    <property type="entry name" value="DAHP1/KDSA"/>
</dbReference>
<evidence type="ECO:0000259" key="9">
    <source>
        <dbReference type="Pfam" id="PF00793"/>
    </source>
</evidence>
<dbReference type="NCBIfam" id="TIGR01362">
    <property type="entry name" value="KDO8P_synth"/>
    <property type="match status" value="1"/>
</dbReference>
<comment type="pathway">
    <text evidence="3 8">Carbohydrate biosynthesis; 3-deoxy-D-manno-octulosonate biosynthesis; 3-deoxy-D-manno-octulosonate from D-ribulose 5-phosphate: step 2/3.</text>
</comment>
<dbReference type="Proteomes" id="UP000178082">
    <property type="component" value="Unassembled WGS sequence"/>
</dbReference>
<sequence>MKNRIVKIGNIEIGNNNPFVLIAGPCVIETKRICLDIAGRLKELSEKLDIQMIFKTSFDKANRSSVDSYRGPGIDRGLDILSEIKEKYKIPVLSDIHRIAEIEKSSGVLDVMQIPAFLCRQTDLIQEVARKRKAINIKKGPFLAPWDVKNIIEKVESAGNQKILLTERGSSFGYNNLVVDFRGLEIMRRFGYPVGFDATHSVQLPGGAGKASSGEKEFVMPLTRSALALGCDFLYMEVHENPQKALCDGPNMVDLKELEKILIIGKKIDRLVKSEAR</sequence>
<gene>
    <name evidence="8" type="primary">kdsA</name>
    <name evidence="10" type="ORF">A3G31_07420</name>
</gene>
<dbReference type="STRING" id="1817883.A3G31_07420"/>
<dbReference type="Gene3D" id="3.20.20.70">
    <property type="entry name" value="Aldolase class I"/>
    <property type="match status" value="1"/>
</dbReference>
<comment type="caution">
    <text evidence="10">The sequence shown here is derived from an EMBL/GenBank/DDBJ whole genome shotgun (WGS) entry which is preliminary data.</text>
</comment>
<comment type="subcellular location">
    <subcellularLocation>
        <location evidence="1 8">Cytoplasm</location>
    </subcellularLocation>
</comment>
<keyword evidence="8" id="KW-0448">Lipopolysaccharide biosynthesis</keyword>
<evidence type="ECO:0000313" key="10">
    <source>
        <dbReference type="EMBL" id="OGL53330.1"/>
    </source>
</evidence>
<evidence type="ECO:0000256" key="8">
    <source>
        <dbReference type="HAMAP-Rule" id="MF_00056"/>
    </source>
</evidence>
<dbReference type="UniPathway" id="UPA00030"/>
<comment type="pathway">
    <text evidence="2">Bacterial outer membrane biogenesis; lipopolysaccharide biosynthesis.</text>
</comment>
<dbReference type="InterPro" id="IPR013785">
    <property type="entry name" value="Aldolase_TIM"/>
</dbReference>
<dbReference type="InterPro" id="IPR006269">
    <property type="entry name" value="KDO8P_synthase"/>
</dbReference>
<accession>A0A1F7SHQ5</accession>
<name>A0A1F7SHQ5_9BACT</name>
<evidence type="ECO:0000256" key="4">
    <source>
        <dbReference type="ARBA" id="ARBA00010499"/>
    </source>
</evidence>
<comment type="similarity">
    <text evidence="4 8">Belongs to the KdsA family.</text>
</comment>
<dbReference type="NCBIfam" id="NF003543">
    <property type="entry name" value="PRK05198.1"/>
    <property type="match status" value="1"/>
</dbReference>
<dbReference type="HAMAP" id="MF_00056">
    <property type="entry name" value="KDO8P_synth"/>
    <property type="match status" value="1"/>
</dbReference>